<dbReference type="EMBL" id="FNAO01000009">
    <property type="protein sequence ID" value="SDE95718.1"/>
    <property type="molecule type" value="Genomic_DNA"/>
</dbReference>
<dbReference type="RefSeq" id="WP_245726581.1">
    <property type="nucleotide sequence ID" value="NZ_FNAO01000009.1"/>
</dbReference>
<dbReference type="AlphaFoldDB" id="A0A1G7H5L2"/>
<evidence type="ECO:0000313" key="2">
    <source>
        <dbReference type="Proteomes" id="UP000199109"/>
    </source>
</evidence>
<keyword evidence="2" id="KW-1185">Reference proteome</keyword>
<evidence type="ECO:0000313" key="1">
    <source>
        <dbReference type="EMBL" id="SDE95718.1"/>
    </source>
</evidence>
<dbReference type="STRING" id="641691.SAMN05421636_10915"/>
<sequence length="121" mass="13281">MAQFKLTVTVENVKSTDGKISVAVYENANNFLKFDKVFKADSAPSKKGTTEVVIKDLPEGTYALAVFHDENDNDELDTNMLGIPKEPLGFSKGKMKTFGPPSFEECAFELTSDQAITVPIK</sequence>
<protein>
    <submittedName>
        <fullName evidence="1">Uncharacterized conserved protein, DUF2141 family</fullName>
    </submittedName>
</protein>
<proteinExistence type="predicted"/>
<name>A0A1G7H5L2_9FLAO</name>
<dbReference type="InterPro" id="IPR018673">
    <property type="entry name" value="DUF2141"/>
</dbReference>
<dbReference type="Pfam" id="PF09912">
    <property type="entry name" value="DUF2141"/>
    <property type="match status" value="1"/>
</dbReference>
<organism evidence="1 2">
    <name type="scientific">Pricia antarctica</name>
    <dbReference type="NCBI Taxonomy" id="641691"/>
    <lineage>
        <taxon>Bacteria</taxon>
        <taxon>Pseudomonadati</taxon>
        <taxon>Bacteroidota</taxon>
        <taxon>Flavobacteriia</taxon>
        <taxon>Flavobacteriales</taxon>
        <taxon>Flavobacteriaceae</taxon>
        <taxon>Pricia</taxon>
    </lineage>
</organism>
<accession>A0A1G7H5L2</accession>
<gene>
    <name evidence="1" type="ORF">SAMN05421636_10915</name>
</gene>
<reference evidence="1 2" key="1">
    <citation type="submission" date="2016-10" db="EMBL/GenBank/DDBJ databases">
        <authorList>
            <person name="de Groot N.N."/>
        </authorList>
    </citation>
    <scope>NUCLEOTIDE SEQUENCE [LARGE SCALE GENOMIC DNA]</scope>
    <source>
        <strain evidence="1 2">DSM 23421</strain>
    </source>
</reference>
<dbReference type="Proteomes" id="UP000199109">
    <property type="component" value="Unassembled WGS sequence"/>
</dbReference>